<dbReference type="AlphaFoldDB" id="A0A1X0CXU6"/>
<protein>
    <submittedName>
        <fullName evidence="1">Uncharacterized protein</fullName>
    </submittedName>
</protein>
<proteinExistence type="predicted"/>
<gene>
    <name evidence="1" type="ORF">BST26_19505</name>
</gene>
<evidence type="ECO:0000313" key="1">
    <source>
        <dbReference type="EMBL" id="ORA64895.1"/>
    </source>
</evidence>
<comment type="caution">
    <text evidence="1">The sequence shown here is derived from an EMBL/GenBank/DDBJ whole genome shotgun (WGS) entry which is preliminary data.</text>
</comment>
<dbReference type="Proteomes" id="UP000192801">
    <property type="component" value="Unassembled WGS sequence"/>
</dbReference>
<dbReference type="EMBL" id="MVHS01000070">
    <property type="protein sequence ID" value="ORA64895.1"/>
    <property type="molecule type" value="Genomic_DNA"/>
</dbReference>
<keyword evidence="2" id="KW-1185">Reference proteome</keyword>
<accession>A0A1X0CXU6</accession>
<sequence length="193" mass="21414">MMAVEAIAGACPTRYLSQWARWWSQTASKTADETESQKPWYNFTAYALGDAIQVQQFIATSTLVEVVLVAGSSGRGRLRRNEEFRITSTLDKQGKKRALKDLQTVMKAKQSDEDLAAKLATVLGRNVDEIDLDDGWVVVDTEYGKHQVSPTRIPDVFTYPIGEEAPSDTEFRIAATAKARELSSQVNGAFDFS</sequence>
<name>A0A1X0CXU6_9MYCO</name>
<reference evidence="1 2" key="1">
    <citation type="submission" date="2016-12" db="EMBL/GenBank/DDBJ databases">
        <title>The new phylogeny of genus Mycobacterium.</title>
        <authorList>
            <person name="Tortoli E."/>
            <person name="Trovato A."/>
            <person name="Cirillo D.M."/>
        </authorList>
    </citation>
    <scope>NUCLEOTIDE SEQUENCE [LARGE SCALE GENOMIC DNA]</scope>
    <source>
        <strain evidence="1 2">DSM 45130</strain>
    </source>
</reference>
<organism evidence="1 2">
    <name type="scientific">Mycolicibacterium insubricum</name>
    <dbReference type="NCBI Taxonomy" id="444597"/>
    <lineage>
        <taxon>Bacteria</taxon>
        <taxon>Bacillati</taxon>
        <taxon>Actinomycetota</taxon>
        <taxon>Actinomycetes</taxon>
        <taxon>Mycobacteriales</taxon>
        <taxon>Mycobacteriaceae</taxon>
        <taxon>Mycolicibacterium</taxon>
    </lineage>
</organism>
<evidence type="ECO:0000313" key="2">
    <source>
        <dbReference type="Proteomes" id="UP000192801"/>
    </source>
</evidence>
<dbReference type="STRING" id="444597.BST26_19505"/>